<dbReference type="EMBL" id="JBBHLI010000003">
    <property type="protein sequence ID" value="MEK9500783.1"/>
    <property type="molecule type" value="Genomic_DNA"/>
</dbReference>
<keyword evidence="3 6" id="KW-0067">ATP-binding</keyword>
<dbReference type="PANTHER" id="PTHR19211:SF6">
    <property type="entry name" value="BLL7188 PROTEIN"/>
    <property type="match status" value="1"/>
</dbReference>
<keyword evidence="1" id="KW-0677">Repeat</keyword>
<dbReference type="CDD" id="cd03221">
    <property type="entry name" value="ABCF_EF-3"/>
    <property type="match status" value="2"/>
</dbReference>
<feature type="domain" description="ABC transporter" evidence="5">
    <location>
        <begin position="345"/>
        <end position="538"/>
    </location>
</feature>
<evidence type="ECO:0000256" key="1">
    <source>
        <dbReference type="ARBA" id="ARBA00022737"/>
    </source>
</evidence>
<dbReference type="Proteomes" id="UP001484239">
    <property type="component" value="Unassembled WGS sequence"/>
</dbReference>
<comment type="caution">
    <text evidence="6">The sequence shown here is derived from an EMBL/GenBank/DDBJ whole genome shotgun (WGS) entry which is preliminary data.</text>
</comment>
<dbReference type="InterPro" id="IPR027417">
    <property type="entry name" value="P-loop_NTPase"/>
</dbReference>
<dbReference type="SUPFAM" id="SSF52540">
    <property type="entry name" value="P-loop containing nucleoside triphosphate hydrolases"/>
    <property type="match status" value="2"/>
</dbReference>
<evidence type="ECO:0000256" key="2">
    <source>
        <dbReference type="ARBA" id="ARBA00022741"/>
    </source>
</evidence>
<proteinExistence type="predicted"/>
<dbReference type="RefSeq" id="WP_405286628.1">
    <property type="nucleotide sequence ID" value="NZ_JBBHLI010000003.1"/>
</dbReference>
<dbReference type="InterPro" id="IPR003439">
    <property type="entry name" value="ABC_transporter-like_ATP-bd"/>
</dbReference>
<dbReference type="InterPro" id="IPR017871">
    <property type="entry name" value="ABC_transporter-like_CS"/>
</dbReference>
<evidence type="ECO:0000313" key="6">
    <source>
        <dbReference type="EMBL" id="MEK9500783.1"/>
    </source>
</evidence>
<evidence type="ECO:0000259" key="5">
    <source>
        <dbReference type="PROSITE" id="PS50893"/>
    </source>
</evidence>
<reference evidence="6 7" key="1">
    <citation type="submission" date="2024-02" db="EMBL/GenBank/DDBJ databases">
        <title>A novel Gemmatimonadota bacterium.</title>
        <authorList>
            <person name="Du Z.-J."/>
            <person name="Ye Y.-Q."/>
        </authorList>
    </citation>
    <scope>NUCLEOTIDE SEQUENCE [LARGE SCALE GENOMIC DNA]</scope>
    <source>
        <strain evidence="6 7">DH-20</strain>
    </source>
</reference>
<feature type="compositionally biased region" description="Basic and acidic residues" evidence="4">
    <location>
        <begin position="261"/>
        <end position="270"/>
    </location>
</feature>
<evidence type="ECO:0000256" key="4">
    <source>
        <dbReference type="SAM" id="MobiDB-lite"/>
    </source>
</evidence>
<dbReference type="InterPro" id="IPR003593">
    <property type="entry name" value="AAA+_ATPase"/>
</dbReference>
<dbReference type="PROSITE" id="PS00211">
    <property type="entry name" value="ABC_TRANSPORTER_1"/>
    <property type="match status" value="2"/>
</dbReference>
<keyword evidence="7" id="KW-1185">Reference proteome</keyword>
<dbReference type="Pfam" id="PF00005">
    <property type="entry name" value="ABC_tran"/>
    <property type="match status" value="2"/>
</dbReference>
<evidence type="ECO:0000256" key="3">
    <source>
        <dbReference type="ARBA" id="ARBA00022840"/>
    </source>
</evidence>
<protein>
    <submittedName>
        <fullName evidence="6">ABC-F family ATP-binding cassette domain-containing protein</fullName>
    </submittedName>
</protein>
<dbReference type="PROSITE" id="PS50893">
    <property type="entry name" value="ABC_TRANSPORTER_2"/>
    <property type="match status" value="2"/>
</dbReference>
<organism evidence="6 7">
    <name type="scientific">Gaopeijia maritima</name>
    <dbReference type="NCBI Taxonomy" id="3119007"/>
    <lineage>
        <taxon>Bacteria</taxon>
        <taxon>Pseudomonadati</taxon>
        <taxon>Gemmatimonadota</taxon>
        <taxon>Longimicrobiia</taxon>
        <taxon>Gaopeijiales</taxon>
        <taxon>Gaopeijiaceae</taxon>
        <taxon>Gaopeijia</taxon>
    </lineage>
</organism>
<keyword evidence="2" id="KW-0547">Nucleotide-binding</keyword>
<name>A0ABU9E9H9_9BACT</name>
<dbReference type="SMART" id="SM00382">
    <property type="entry name" value="AAA"/>
    <property type="match status" value="2"/>
</dbReference>
<accession>A0ABU9E9H9</accession>
<dbReference type="Gene3D" id="3.40.50.300">
    <property type="entry name" value="P-loop containing nucleotide triphosphate hydrolases"/>
    <property type="match status" value="2"/>
</dbReference>
<gene>
    <name evidence="6" type="ORF">WI372_07330</name>
</gene>
<sequence length="541" mass="57812">MSEPFVIAENLGVELPDGRPLFDRLSLSVGEGRTGLVGANGVGKSVLLDVLVGVRVPERGRVVRQGRIAYVAQRRSATPETPDETVAARLGVADRLEALARVLAGGSDPADYERVGVDGWDLEERTRAALDRVGLRPLGLDARMADLSGGEAARVTLVGALLGEPDLLVLDEPTNDLDAPSRAALLTLLDGWRGGVLAVSHDRGFLRRVDRILELGPEGLREFGGAWDAWREARSRELEAAEAELASARAARRKAASDAAQARERQERRTARGVRTRGDGSQPKTVLNARKARSQATSARLDRVQSDGVAEASSRVSEAAARVHRAAAPRVEIGASGLPAGREVLRAEALAWTPPGRERALFEDLSLVVRGPERLAVEGPNGSGKSTLLALLAGRRAPDRGSVRRGLPDDRIAWLDQQTRTLDGHDTVLSSFRAAHPAMEESWARHTLARFLFLDDAVHTPVPALSGGERVRAALAGLLGGERTPQLLFLDEPTNHLDLPGLEAVEAALAEWDGALVVVSHDADFLDAIGVERRVVLGGAP</sequence>
<dbReference type="InterPro" id="IPR050611">
    <property type="entry name" value="ABCF"/>
</dbReference>
<feature type="region of interest" description="Disordered" evidence="4">
    <location>
        <begin position="249"/>
        <end position="310"/>
    </location>
</feature>
<dbReference type="GO" id="GO:0005524">
    <property type="term" value="F:ATP binding"/>
    <property type="evidence" value="ECO:0007669"/>
    <property type="project" value="UniProtKB-KW"/>
</dbReference>
<dbReference type="PANTHER" id="PTHR19211">
    <property type="entry name" value="ATP-BINDING TRANSPORT PROTEIN-RELATED"/>
    <property type="match status" value="1"/>
</dbReference>
<feature type="domain" description="ABC transporter" evidence="5">
    <location>
        <begin position="6"/>
        <end position="242"/>
    </location>
</feature>
<evidence type="ECO:0000313" key="7">
    <source>
        <dbReference type="Proteomes" id="UP001484239"/>
    </source>
</evidence>